<dbReference type="InterPro" id="IPR057251">
    <property type="entry name" value="FP_C"/>
</dbReference>
<gene>
    <name evidence="3" type="ORF">HPB48_012310</name>
</gene>
<accession>A0A9J6GK19</accession>
<dbReference type="OrthoDB" id="5960234at2759"/>
<keyword evidence="1" id="KW-0175">Coiled coil</keyword>
<dbReference type="OMA" id="AWVKDSK"/>
<reference evidence="3 4" key="1">
    <citation type="journal article" date="2020" name="Cell">
        <title>Large-Scale Comparative Analyses of Tick Genomes Elucidate Their Genetic Diversity and Vector Capacities.</title>
        <authorList>
            <consortium name="Tick Genome and Microbiome Consortium (TIGMIC)"/>
            <person name="Jia N."/>
            <person name="Wang J."/>
            <person name="Shi W."/>
            <person name="Du L."/>
            <person name="Sun Y."/>
            <person name="Zhan W."/>
            <person name="Jiang J.F."/>
            <person name="Wang Q."/>
            <person name="Zhang B."/>
            <person name="Ji P."/>
            <person name="Bell-Sakyi L."/>
            <person name="Cui X.M."/>
            <person name="Yuan T.T."/>
            <person name="Jiang B.G."/>
            <person name="Yang W.F."/>
            <person name="Lam T.T."/>
            <person name="Chang Q.C."/>
            <person name="Ding S.J."/>
            <person name="Wang X.J."/>
            <person name="Zhu J.G."/>
            <person name="Ruan X.D."/>
            <person name="Zhao L."/>
            <person name="Wei J.T."/>
            <person name="Ye R.Z."/>
            <person name="Que T.C."/>
            <person name="Du C.H."/>
            <person name="Zhou Y.H."/>
            <person name="Cheng J.X."/>
            <person name="Dai P.F."/>
            <person name="Guo W.B."/>
            <person name="Han X.H."/>
            <person name="Huang E.J."/>
            <person name="Li L.F."/>
            <person name="Wei W."/>
            <person name="Gao Y.C."/>
            <person name="Liu J.Z."/>
            <person name="Shao H.Z."/>
            <person name="Wang X."/>
            <person name="Wang C.C."/>
            <person name="Yang T.C."/>
            <person name="Huo Q.B."/>
            <person name="Li W."/>
            <person name="Chen H.Y."/>
            <person name="Chen S.E."/>
            <person name="Zhou L.G."/>
            <person name="Ni X.B."/>
            <person name="Tian J.H."/>
            <person name="Sheng Y."/>
            <person name="Liu T."/>
            <person name="Pan Y.S."/>
            <person name="Xia L.Y."/>
            <person name="Li J."/>
            <person name="Zhao F."/>
            <person name="Cao W.C."/>
        </authorList>
    </citation>
    <scope>NUCLEOTIDE SEQUENCE [LARGE SCALE GENOMIC DNA]</scope>
    <source>
        <strain evidence="3">HaeL-2018</strain>
    </source>
</reference>
<comment type="caution">
    <text evidence="3">The sequence shown here is derived from an EMBL/GenBank/DDBJ whole genome shotgun (WGS) entry which is preliminary data.</text>
</comment>
<feature type="coiled-coil region" evidence="1">
    <location>
        <begin position="5"/>
        <end position="32"/>
    </location>
</feature>
<dbReference type="VEuPathDB" id="VectorBase:HLOH_053001"/>
<protein>
    <recommendedName>
        <fullName evidence="2">FP protein C-terminal domain-containing protein</fullName>
    </recommendedName>
</protein>
<dbReference type="Pfam" id="PF25298">
    <property type="entry name" value="Baculo_FP_2nd"/>
    <property type="match status" value="1"/>
</dbReference>
<evidence type="ECO:0000259" key="2">
    <source>
        <dbReference type="Pfam" id="PF25298"/>
    </source>
</evidence>
<evidence type="ECO:0000313" key="4">
    <source>
        <dbReference type="Proteomes" id="UP000821853"/>
    </source>
</evidence>
<keyword evidence="4" id="KW-1185">Reference proteome</keyword>
<dbReference type="EMBL" id="JABSTR010000007">
    <property type="protein sequence ID" value="KAH9374959.1"/>
    <property type="molecule type" value="Genomic_DNA"/>
</dbReference>
<sequence length="182" mass="21022">MMKEIKDLTASNRALKEENHRLTQRVEELEQYGRSNNLEVKGVPDDQDDQEMILKMSEIVREPVTKDDIDVCHRVPTVKQNESNIIVRFVRRGKRNSFLSKAKKMRTTTTELGCTVQAPVYVNEHLTRQNKQLLGAAVAKKKQAGWKYAWVKDSKIFARREDRTPILRIRALSDVDKITSAT</sequence>
<dbReference type="Proteomes" id="UP000821853">
    <property type="component" value="Chromosome 5"/>
</dbReference>
<evidence type="ECO:0000256" key="1">
    <source>
        <dbReference type="SAM" id="Coils"/>
    </source>
</evidence>
<organism evidence="3 4">
    <name type="scientific">Haemaphysalis longicornis</name>
    <name type="common">Bush tick</name>
    <dbReference type="NCBI Taxonomy" id="44386"/>
    <lineage>
        <taxon>Eukaryota</taxon>
        <taxon>Metazoa</taxon>
        <taxon>Ecdysozoa</taxon>
        <taxon>Arthropoda</taxon>
        <taxon>Chelicerata</taxon>
        <taxon>Arachnida</taxon>
        <taxon>Acari</taxon>
        <taxon>Parasitiformes</taxon>
        <taxon>Ixodida</taxon>
        <taxon>Ixodoidea</taxon>
        <taxon>Ixodidae</taxon>
        <taxon>Haemaphysalinae</taxon>
        <taxon>Haemaphysalis</taxon>
    </lineage>
</organism>
<dbReference type="AlphaFoldDB" id="A0A9J6GK19"/>
<proteinExistence type="predicted"/>
<name>A0A9J6GK19_HAELO</name>
<feature type="domain" description="FP protein C-terminal" evidence="2">
    <location>
        <begin position="127"/>
        <end position="179"/>
    </location>
</feature>
<evidence type="ECO:0000313" key="3">
    <source>
        <dbReference type="EMBL" id="KAH9374959.1"/>
    </source>
</evidence>